<reference evidence="2 3" key="1">
    <citation type="submission" date="2023-05" db="EMBL/GenBank/DDBJ databases">
        <authorList>
            <person name="Yin Y."/>
            <person name="Lu Z."/>
        </authorList>
    </citation>
    <scope>NUCLEOTIDE SEQUENCE [LARGE SCALE GENOMIC DNA]</scope>
    <source>
        <strain evidence="2 3">ZM22</strain>
        <plasmid evidence="2 3">pZM22-2</plasmid>
    </source>
</reference>
<keyword evidence="2" id="KW-0614">Plasmid</keyword>
<protein>
    <submittedName>
        <fullName evidence="2">Uncharacterized protein</fullName>
    </submittedName>
</protein>
<organism evidence="2 3">
    <name type="scientific">Comamonas resistens</name>
    <dbReference type="NCBI Taxonomy" id="3046670"/>
    <lineage>
        <taxon>Bacteria</taxon>
        <taxon>Pseudomonadati</taxon>
        <taxon>Pseudomonadota</taxon>
        <taxon>Betaproteobacteria</taxon>
        <taxon>Burkholderiales</taxon>
        <taxon>Comamonadaceae</taxon>
        <taxon>Comamonas</taxon>
    </lineage>
</organism>
<evidence type="ECO:0000313" key="2">
    <source>
        <dbReference type="EMBL" id="WHS68110.1"/>
    </source>
</evidence>
<dbReference type="EMBL" id="CP125949">
    <property type="protein sequence ID" value="WHS68110.1"/>
    <property type="molecule type" value="Genomic_DNA"/>
</dbReference>
<gene>
    <name evidence="2" type="ORF">QMY55_24690</name>
</gene>
<proteinExistence type="predicted"/>
<accession>A0ABY8SYJ7</accession>
<dbReference type="Proteomes" id="UP001240697">
    <property type="component" value="Plasmid pZM22-2"/>
</dbReference>
<name>A0ABY8SYJ7_9BURK</name>
<geneLocation type="plasmid" evidence="2 3">
    <name>pZM22-2</name>
</geneLocation>
<dbReference type="RefSeq" id="WP_049696863.1">
    <property type="nucleotide sequence ID" value="NZ_CP125949.1"/>
</dbReference>
<keyword evidence="3" id="KW-1185">Reference proteome</keyword>
<feature type="region of interest" description="Disordered" evidence="1">
    <location>
        <begin position="134"/>
        <end position="161"/>
    </location>
</feature>
<evidence type="ECO:0000313" key="3">
    <source>
        <dbReference type="Proteomes" id="UP001240697"/>
    </source>
</evidence>
<evidence type="ECO:0000256" key="1">
    <source>
        <dbReference type="SAM" id="MobiDB-lite"/>
    </source>
</evidence>
<feature type="compositionally biased region" description="Basic and acidic residues" evidence="1">
    <location>
        <begin position="141"/>
        <end position="161"/>
    </location>
</feature>
<sequence length="161" mass="18225">MLSVKLSELVNGWEIPPEVMARCKDGPLTAQELAEWKAWKAKHDKEERQDTDLAVYRLAGESLADTLRNACHALDKAVVTYTESDGEELWELLDAFAKRLKKAGIERPTRPRGRPRAITIIEVDDGGQTRWLPNFHPPGTPEHDRYDEAMRRAGKKPGDPL</sequence>